<dbReference type="EMBL" id="JAWQEG010003331">
    <property type="protein sequence ID" value="KAK3866816.1"/>
    <property type="molecule type" value="Genomic_DNA"/>
</dbReference>
<comment type="caution">
    <text evidence="2">The sequence shown here is derived from an EMBL/GenBank/DDBJ whole genome shotgun (WGS) entry which is preliminary data.</text>
</comment>
<reference evidence="2" key="1">
    <citation type="submission" date="2023-10" db="EMBL/GenBank/DDBJ databases">
        <title>Genome assemblies of two species of porcelain crab, Petrolisthes cinctipes and Petrolisthes manimaculis (Anomura: Porcellanidae).</title>
        <authorList>
            <person name="Angst P."/>
        </authorList>
    </citation>
    <scope>NUCLEOTIDE SEQUENCE</scope>
    <source>
        <strain evidence="2">PB745_01</strain>
        <tissue evidence="2">Gill</tissue>
    </source>
</reference>
<evidence type="ECO:0000256" key="1">
    <source>
        <dbReference type="SAM" id="MobiDB-lite"/>
    </source>
</evidence>
<protein>
    <submittedName>
        <fullName evidence="2">Uncharacterized protein</fullName>
    </submittedName>
</protein>
<feature type="compositionally biased region" description="Basic and acidic residues" evidence="1">
    <location>
        <begin position="49"/>
        <end position="60"/>
    </location>
</feature>
<keyword evidence="3" id="KW-1185">Reference proteome</keyword>
<feature type="region of interest" description="Disordered" evidence="1">
    <location>
        <begin position="1"/>
        <end position="119"/>
    </location>
</feature>
<feature type="compositionally biased region" description="Basic and acidic residues" evidence="1">
    <location>
        <begin position="1"/>
        <end position="16"/>
    </location>
</feature>
<feature type="compositionally biased region" description="Basic residues" evidence="1">
    <location>
        <begin position="74"/>
        <end position="96"/>
    </location>
</feature>
<accession>A0AAE1F4M1</accession>
<evidence type="ECO:0000313" key="2">
    <source>
        <dbReference type="EMBL" id="KAK3866816.1"/>
    </source>
</evidence>
<sequence length="119" mass="13946">MERRDSSTHLRQRENNNNDNNNDGGGGGVMTRLDESQIIKSNANTYSQKQEDEISITEREGEMEESDPPIQTRRLSKVNRWTKIKKRKRTKKKLRPPPKSPGTKIEEKLDNIEKENYDY</sequence>
<proteinExistence type="predicted"/>
<dbReference type="AlphaFoldDB" id="A0AAE1F4M1"/>
<gene>
    <name evidence="2" type="ORF">Pcinc_027672</name>
</gene>
<feature type="compositionally biased region" description="Polar residues" evidence="1">
    <location>
        <begin position="38"/>
        <end position="48"/>
    </location>
</feature>
<dbReference type="Proteomes" id="UP001286313">
    <property type="component" value="Unassembled WGS sequence"/>
</dbReference>
<name>A0AAE1F4M1_PETCI</name>
<organism evidence="2 3">
    <name type="scientific">Petrolisthes cinctipes</name>
    <name type="common">Flat porcelain crab</name>
    <dbReference type="NCBI Taxonomy" id="88211"/>
    <lineage>
        <taxon>Eukaryota</taxon>
        <taxon>Metazoa</taxon>
        <taxon>Ecdysozoa</taxon>
        <taxon>Arthropoda</taxon>
        <taxon>Crustacea</taxon>
        <taxon>Multicrustacea</taxon>
        <taxon>Malacostraca</taxon>
        <taxon>Eumalacostraca</taxon>
        <taxon>Eucarida</taxon>
        <taxon>Decapoda</taxon>
        <taxon>Pleocyemata</taxon>
        <taxon>Anomura</taxon>
        <taxon>Galatheoidea</taxon>
        <taxon>Porcellanidae</taxon>
        <taxon>Petrolisthes</taxon>
    </lineage>
</organism>
<evidence type="ECO:0000313" key="3">
    <source>
        <dbReference type="Proteomes" id="UP001286313"/>
    </source>
</evidence>
<feature type="compositionally biased region" description="Basic and acidic residues" evidence="1">
    <location>
        <begin position="104"/>
        <end position="119"/>
    </location>
</feature>